<dbReference type="AlphaFoldDB" id="A0A1J7BJU0"/>
<sequence length="307" mass="34708">MKLGMLTACLPQWDLDTIAKWAAGQGYQALEVAVWPGTGGRDFEASHLPVASFGEKEADETRALFDKHGLELSAFAYYENNLHPDLDRRGEIRTHLKHAIDAAQLLGVPYVGTFVGRDWTKPVADNLREAERILPELVEYAGERDVKIIVENCVMEGWHPDGYPGNLAYSPELWEWMFGLGLYLNWDPSHLTWIGIDPVETIAPYIDRIVHAQAKDVELRPRDRNRYGHFGPALDRTGNPWDMGWWRYRVPGLGQVDWSAVVDRLYEAGFTGTLSVEHEDPVWGGTPEKVTQGLEIAHRTLRPLIVA</sequence>
<comment type="caution">
    <text evidence="2">The sequence shown here is derived from an EMBL/GenBank/DDBJ whole genome shotgun (WGS) entry which is preliminary data.</text>
</comment>
<name>A0A1J7BJU0_9ACTN</name>
<dbReference type="SUPFAM" id="SSF51658">
    <property type="entry name" value="Xylose isomerase-like"/>
    <property type="match status" value="1"/>
</dbReference>
<keyword evidence="2" id="KW-0413">Isomerase</keyword>
<dbReference type="EMBL" id="MLCF01000009">
    <property type="protein sequence ID" value="OIV38951.1"/>
    <property type="molecule type" value="Genomic_DNA"/>
</dbReference>
<dbReference type="PANTHER" id="PTHR12110">
    <property type="entry name" value="HYDROXYPYRUVATE ISOMERASE"/>
    <property type="match status" value="1"/>
</dbReference>
<dbReference type="Proteomes" id="UP000243342">
    <property type="component" value="Unassembled WGS sequence"/>
</dbReference>
<evidence type="ECO:0000259" key="1">
    <source>
        <dbReference type="Pfam" id="PF01261"/>
    </source>
</evidence>
<protein>
    <submittedName>
        <fullName evidence="2">Sugar phosphate isomerase</fullName>
    </submittedName>
</protein>
<proteinExistence type="predicted"/>
<dbReference type="InterPro" id="IPR036237">
    <property type="entry name" value="Xyl_isomerase-like_sf"/>
</dbReference>
<dbReference type="Pfam" id="PF01261">
    <property type="entry name" value="AP_endonuc_2"/>
    <property type="match status" value="1"/>
</dbReference>
<organism evidence="2 3">
    <name type="scientific">Mangrovactinospora gilvigrisea</name>
    <dbReference type="NCBI Taxonomy" id="1428644"/>
    <lineage>
        <taxon>Bacteria</taxon>
        <taxon>Bacillati</taxon>
        <taxon>Actinomycetota</taxon>
        <taxon>Actinomycetes</taxon>
        <taxon>Kitasatosporales</taxon>
        <taxon>Streptomycetaceae</taxon>
        <taxon>Mangrovactinospora</taxon>
    </lineage>
</organism>
<dbReference type="Gene3D" id="3.20.20.150">
    <property type="entry name" value="Divalent-metal-dependent TIM barrel enzymes"/>
    <property type="match status" value="1"/>
</dbReference>
<dbReference type="STRING" id="1428644.BIV57_03055"/>
<dbReference type="PANTHER" id="PTHR12110:SF21">
    <property type="entry name" value="XYLOSE ISOMERASE-LIKE TIM BARREL DOMAIN-CONTAINING PROTEIN"/>
    <property type="match status" value="1"/>
</dbReference>
<dbReference type="InterPro" id="IPR013022">
    <property type="entry name" value="Xyl_isomerase-like_TIM-brl"/>
</dbReference>
<reference evidence="2 3" key="1">
    <citation type="submission" date="2016-10" db="EMBL/GenBank/DDBJ databases">
        <title>Genome sequence of Streptomyces gilvigriseus MUSC 26.</title>
        <authorList>
            <person name="Lee L.-H."/>
            <person name="Ser H.-L."/>
        </authorList>
    </citation>
    <scope>NUCLEOTIDE SEQUENCE [LARGE SCALE GENOMIC DNA]</scope>
    <source>
        <strain evidence="2 3">MUSC 26</strain>
    </source>
</reference>
<dbReference type="OrthoDB" id="9779184at2"/>
<dbReference type="GO" id="GO:0016853">
    <property type="term" value="F:isomerase activity"/>
    <property type="evidence" value="ECO:0007669"/>
    <property type="project" value="UniProtKB-KW"/>
</dbReference>
<dbReference type="RefSeq" id="WP_071655064.1">
    <property type="nucleotide sequence ID" value="NZ_MLCF01000009.1"/>
</dbReference>
<feature type="domain" description="Xylose isomerase-like TIM barrel" evidence="1">
    <location>
        <begin position="21"/>
        <end position="294"/>
    </location>
</feature>
<evidence type="ECO:0000313" key="3">
    <source>
        <dbReference type="Proteomes" id="UP000243342"/>
    </source>
</evidence>
<dbReference type="InterPro" id="IPR050312">
    <property type="entry name" value="IolE/XylAMocC-like"/>
</dbReference>
<keyword evidence="3" id="KW-1185">Reference proteome</keyword>
<evidence type="ECO:0000313" key="2">
    <source>
        <dbReference type="EMBL" id="OIV38951.1"/>
    </source>
</evidence>
<gene>
    <name evidence="2" type="ORF">BIV57_03055</name>
</gene>
<accession>A0A1J7BJU0</accession>